<evidence type="ECO:0000256" key="4">
    <source>
        <dbReference type="ARBA" id="ARBA00023136"/>
    </source>
</evidence>
<feature type="chain" id="PRO_5013836089" evidence="7">
    <location>
        <begin position="22"/>
        <end position="552"/>
    </location>
</feature>
<evidence type="ECO:0000313" key="9">
    <source>
        <dbReference type="EMBL" id="PIK49384.1"/>
    </source>
</evidence>
<feature type="region of interest" description="Disordered" evidence="5">
    <location>
        <begin position="531"/>
        <end position="552"/>
    </location>
</feature>
<keyword evidence="7" id="KW-0732">Signal</keyword>
<feature type="transmembrane region" description="Helical" evidence="6">
    <location>
        <begin position="314"/>
        <end position="333"/>
    </location>
</feature>
<organism evidence="9 10">
    <name type="scientific">Stichopus japonicus</name>
    <name type="common">Sea cucumber</name>
    <dbReference type="NCBI Taxonomy" id="307972"/>
    <lineage>
        <taxon>Eukaryota</taxon>
        <taxon>Metazoa</taxon>
        <taxon>Echinodermata</taxon>
        <taxon>Eleutherozoa</taxon>
        <taxon>Echinozoa</taxon>
        <taxon>Holothuroidea</taxon>
        <taxon>Aspidochirotacea</taxon>
        <taxon>Aspidochirotida</taxon>
        <taxon>Stichopodidae</taxon>
        <taxon>Apostichopus</taxon>
    </lineage>
</organism>
<dbReference type="PANTHER" id="PTHR15937">
    <property type="entry name" value="TRANSMEMBRANE 7 SUPERFAMILY MEMBER 3"/>
    <property type="match status" value="1"/>
</dbReference>
<evidence type="ECO:0000259" key="8">
    <source>
        <dbReference type="Pfam" id="PF13886"/>
    </source>
</evidence>
<dbReference type="EMBL" id="MRZV01000468">
    <property type="protein sequence ID" value="PIK49384.1"/>
    <property type="molecule type" value="Genomic_DNA"/>
</dbReference>
<dbReference type="GO" id="GO:0005886">
    <property type="term" value="C:plasma membrane"/>
    <property type="evidence" value="ECO:0007669"/>
    <property type="project" value="TreeGrafter"/>
</dbReference>
<evidence type="ECO:0000256" key="3">
    <source>
        <dbReference type="ARBA" id="ARBA00022989"/>
    </source>
</evidence>
<feature type="signal peptide" evidence="7">
    <location>
        <begin position="1"/>
        <end position="21"/>
    </location>
</feature>
<name>A0A2G8KMY7_STIJA</name>
<accession>A0A2G8KMY7</accession>
<comment type="caution">
    <text evidence="9">The sequence shown here is derived from an EMBL/GenBank/DDBJ whole genome shotgun (WGS) entry which is preliminary data.</text>
</comment>
<dbReference type="Pfam" id="PF13886">
    <property type="entry name" value="TM7S3_TM198"/>
    <property type="match status" value="1"/>
</dbReference>
<dbReference type="GO" id="GO:0043069">
    <property type="term" value="P:negative regulation of programmed cell death"/>
    <property type="evidence" value="ECO:0007669"/>
    <property type="project" value="TreeGrafter"/>
</dbReference>
<dbReference type="AlphaFoldDB" id="A0A2G8KMY7"/>
<feature type="compositionally biased region" description="Polar residues" evidence="5">
    <location>
        <begin position="532"/>
        <end position="541"/>
    </location>
</feature>
<evidence type="ECO:0000256" key="1">
    <source>
        <dbReference type="ARBA" id="ARBA00004141"/>
    </source>
</evidence>
<feature type="transmembrane region" description="Helical" evidence="6">
    <location>
        <begin position="477"/>
        <end position="494"/>
    </location>
</feature>
<sequence length="552" mass="61445">MKVSNIFLMLCNVYLMNEGMAASPNLCNSSAPFRFTVPSNQLFNCFIEDSIIYTIEVELENAVAVMTQFHSLQDEVALNDSSTRESITGRHEGLLRYTGESESIASWTVQSYVNHTVHTVMMITLFQANDPIPGACNQVFVPENEPNLHLTEAPDLALIKFAAANVGSPKGSPCYAGSKSPAMALLYDLYIYYMPTKSYSEAVMFGAVEKMSTPTNIMKHGQKVSSFTALQKKEVFLALFKNRGIVHNVLVFDPAKNMTTAAYVPLIDYACDEKSQGSVVCTYTDMGPTLVYTFCGLLGVILCFLGHWTFLYEVYMFGFLPTVLASFGIFTAHTDLYPYGVYTVSVTLGTLGGATLTGLWWRFGRVLPTVLWISLVLGFQLSSVLFFTPFGYMSIWQNNAAFGLAFASSILVVPIFGLIFQLWVSYLACAVIGSYMMIATLSFFFGGILHYIVQNIVHRASTENFGQAVFILPKSPVDYTLITLWFFLVVGGVATQKYLTRRESDFPTCPYRSFKERRRLLRMRSREVPETVLTSGTVNSSDNERTPLVGDL</sequence>
<proteinExistence type="predicted"/>
<evidence type="ECO:0000256" key="2">
    <source>
        <dbReference type="ARBA" id="ARBA00022692"/>
    </source>
</evidence>
<keyword evidence="2 6" id="KW-0812">Transmembrane</keyword>
<feature type="transmembrane region" description="Helical" evidence="6">
    <location>
        <begin position="370"/>
        <end position="395"/>
    </location>
</feature>
<feature type="transmembrane region" description="Helical" evidence="6">
    <location>
        <begin position="289"/>
        <end position="307"/>
    </location>
</feature>
<dbReference type="InterPro" id="IPR042502">
    <property type="entry name" value="TM7SF3"/>
</dbReference>
<evidence type="ECO:0000256" key="7">
    <source>
        <dbReference type="SAM" id="SignalP"/>
    </source>
</evidence>
<dbReference type="Proteomes" id="UP000230750">
    <property type="component" value="Unassembled WGS sequence"/>
</dbReference>
<dbReference type="Pfam" id="PF25992">
    <property type="entry name" value="Ig_TM7SF3_N"/>
    <property type="match status" value="1"/>
</dbReference>
<comment type="subcellular location">
    <subcellularLocation>
        <location evidence="1">Membrane</location>
        <topology evidence="1">Multi-pass membrane protein</topology>
    </subcellularLocation>
</comment>
<evidence type="ECO:0000313" key="10">
    <source>
        <dbReference type="Proteomes" id="UP000230750"/>
    </source>
</evidence>
<keyword evidence="10" id="KW-1185">Reference proteome</keyword>
<feature type="transmembrane region" description="Helical" evidence="6">
    <location>
        <begin position="339"/>
        <end position="363"/>
    </location>
</feature>
<dbReference type="OrthoDB" id="5967337at2759"/>
<keyword evidence="4 6" id="KW-0472">Membrane</keyword>
<feature type="transmembrane region" description="Helical" evidence="6">
    <location>
        <begin position="401"/>
        <end position="423"/>
    </location>
</feature>
<protein>
    <submittedName>
        <fullName evidence="9">Putative transmembrane 7 superfamily member 3 isoform X2</fullName>
    </submittedName>
</protein>
<dbReference type="PANTHER" id="PTHR15937:SF3">
    <property type="entry name" value="TRANSMEMBRANE 7 SUPERFAMILY MEMBER 3"/>
    <property type="match status" value="1"/>
</dbReference>
<evidence type="ECO:0000256" key="5">
    <source>
        <dbReference type="SAM" id="MobiDB-lite"/>
    </source>
</evidence>
<dbReference type="InterPro" id="IPR025256">
    <property type="entry name" value="TM7S3/TM198-like_dom"/>
</dbReference>
<gene>
    <name evidence="9" type="ORF">BSL78_13727</name>
</gene>
<dbReference type="STRING" id="307972.A0A2G8KMY7"/>
<evidence type="ECO:0000256" key="6">
    <source>
        <dbReference type="SAM" id="Phobius"/>
    </source>
</evidence>
<feature type="domain" description="TM7S3/TM198-like" evidence="8">
    <location>
        <begin position="293"/>
        <end position="496"/>
    </location>
</feature>
<feature type="transmembrane region" description="Helical" evidence="6">
    <location>
        <begin position="435"/>
        <end position="457"/>
    </location>
</feature>
<keyword evidence="3 6" id="KW-1133">Transmembrane helix</keyword>
<reference evidence="9 10" key="1">
    <citation type="journal article" date="2017" name="PLoS Biol.">
        <title>The sea cucumber genome provides insights into morphological evolution and visceral regeneration.</title>
        <authorList>
            <person name="Zhang X."/>
            <person name="Sun L."/>
            <person name="Yuan J."/>
            <person name="Sun Y."/>
            <person name="Gao Y."/>
            <person name="Zhang L."/>
            <person name="Li S."/>
            <person name="Dai H."/>
            <person name="Hamel J.F."/>
            <person name="Liu C."/>
            <person name="Yu Y."/>
            <person name="Liu S."/>
            <person name="Lin W."/>
            <person name="Guo K."/>
            <person name="Jin S."/>
            <person name="Xu P."/>
            <person name="Storey K.B."/>
            <person name="Huan P."/>
            <person name="Zhang T."/>
            <person name="Zhou Y."/>
            <person name="Zhang J."/>
            <person name="Lin C."/>
            <person name="Li X."/>
            <person name="Xing L."/>
            <person name="Huo D."/>
            <person name="Sun M."/>
            <person name="Wang L."/>
            <person name="Mercier A."/>
            <person name="Li F."/>
            <person name="Yang H."/>
            <person name="Xiang J."/>
        </authorList>
    </citation>
    <scope>NUCLEOTIDE SEQUENCE [LARGE SCALE GENOMIC DNA]</scope>
    <source>
        <strain evidence="9">Shaxun</strain>
        <tissue evidence="9">Muscle</tissue>
    </source>
</reference>